<proteinExistence type="predicted"/>
<reference evidence="4" key="1">
    <citation type="journal article" date="2019" name="Int. J. Syst. Evol. Microbiol.">
        <title>The Global Catalogue of Microorganisms (GCM) 10K type strain sequencing project: providing services to taxonomists for standard genome sequencing and annotation.</title>
        <authorList>
            <consortium name="The Broad Institute Genomics Platform"/>
            <consortium name="The Broad Institute Genome Sequencing Center for Infectious Disease"/>
            <person name="Wu L."/>
            <person name="Ma J."/>
        </authorList>
    </citation>
    <scope>NUCLEOTIDE SEQUENCE [LARGE SCALE GENOMIC DNA]</scope>
    <source>
        <strain evidence="4">JCM 18014</strain>
    </source>
</reference>
<keyword evidence="2" id="KW-0732">Signal</keyword>
<feature type="chain" id="PRO_5045592394" evidence="2">
    <location>
        <begin position="22"/>
        <end position="114"/>
    </location>
</feature>
<sequence>MRVHFAIAAAALGLFAIPASAQEEAVQERQEDETAEPAAVDSELLVERDREEEVDPDEVVCRRTQPQTGSRLRGRRTCKTNKEWEMDRIEAEQFMNEQTRYQMGAGVREGSLSD</sequence>
<accession>A0ABP9K6I4</accession>
<dbReference type="RefSeq" id="WP_346031977.1">
    <property type="nucleotide sequence ID" value="NZ_BAABHV010000009.1"/>
</dbReference>
<dbReference type="Proteomes" id="UP001500518">
    <property type="component" value="Unassembled WGS sequence"/>
</dbReference>
<evidence type="ECO:0000313" key="3">
    <source>
        <dbReference type="EMBL" id="GAA5050455.1"/>
    </source>
</evidence>
<feature type="region of interest" description="Disordered" evidence="1">
    <location>
        <begin position="22"/>
        <end position="58"/>
    </location>
</feature>
<dbReference type="EMBL" id="BAABHV010000009">
    <property type="protein sequence ID" value="GAA5050455.1"/>
    <property type="molecule type" value="Genomic_DNA"/>
</dbReference>
<evidence type="ECO:0000313" key="4">
    <source>
        <dbReference type="Proteomes" id="UP001500518"/>
    </source>
</evidence>
<protein>
    <submittedName>
        <fullName evidence="3">Uncharacterized protein</fullName>
    </submittedName>
</protein>
<evidence type="ECO:0000256" key="2">
    <source>
        <dbReference type="SAM" id="SignalP"/>
    </source>
</evidence>
<evidence type="ECO:0000256" key="1">
    <source>
        <dbReference type="SAM" id="MobiDB-lite"/>
    </source>
</evidence>
<organism evidence="3 4">
    <name type="scientific">Erythrobacter westpacificensis</name>
    <dbReference type="NCBI Taxonomy" id="1055231"/>
    <lineage>
        <taxon>Bacteria</taxon>
        <taxon>Pseudomonadati</taxon>
        <taxon>Pseudomonadota</taxon>
        <taxon>Alphaproteobacteria</taxon>
        <taxon>Sphingomonadales</taxon>
        <taxon>Erythrobacteraceae</taxon>
        <taxon>Erythrobacter/Porphyrobacter group</taxon>
        <taxon>Erythrobacter</taxon>
    </lineage>
</organism>
<comment type="caution">
    <text evidence="3">The sequence shown here is derived from an EMBL/GenBank/DDBJ whole genome shotgun (WGS) entry which is preliminary data.</text>
</comment>
<feature type="signal peptide" evidence="2">
    <location>
        <begin position="1"/>
        <end position="21"/>
    </location>
</feature>
<keyword evidence="4" id="KW-1185">Reference proteome</keyword>
<gene>
    <name evidence="3" type="ORF">GCM10023208_09440</name>
</gene>
<name>A0ABP9K6I4_9SPHN</name>